<sequence length="437" mass="47101">MRSDEAGRVPVAIIGGGFSGTMTALHLARRGVRSVVIDGSGRAGRGVAYATTDPAHLLNVPAAKMSAWPDQPDHFVHWSGLGGGEFAERRAFGRYLSDQLAASEVKVAEAIATGAERTADGWRVSLDDGRQVSAQGLVLAQGNQPPAPLPVAERLPHELYIANPWSEAAREAIERAAERDSDVLIIGTGLTMVDTVLSLAEAGHSGRITALSRRGLVPRAHAHAAAPPAPVELGELPLGSVRKLARWLRRRSAEVGFRPAVDALRPHSHAIWQSFNGVEEQRFIRHARPWWDIHRHRLAPQVAEQLKSLIADGRLQVMAGRLVSLGADDGEVQALIRRRRGSEVERRFGLAVNCTGPLGEIAQTRDALLAGLLARGEVRADRFGIGLEVDERDRAGERLWALGPLTKGRYWEITAVPDIRGQAAAAAEDIAAEIGAR</sequence>
<protein>
    <submittedName>
        <fullName evidence="2">FAD/NAD(P)-binding protein</fullName>
    </submittedName>
</protein>
<dbReference type="Gene3D" id="3.50.50.60">
    <property type="entry name" value="FAD/NAD(P)-binding domain"/>
    <property type="match status" value="2"/>
</dbReference>
<accession>A0ABT3JCN2</accession>
<name>A0ABT3JCN2_9SPHN</name>
<dbReference type="PANTHER" id="PTHR40254:SF1">
    <property type="entry name" value="BLR0577 PROTEIN"/>
    <property type="match status" value="1"/>
</dbReference>
<dbReference type="InterPro" id="IPR036188">
    <property type="entry name" value="FAD/NAD-bd_sf"/>
</dbReference>
<dbReference type="SUPFAM" id="SSF51905">
    <property type="entry name" value="FAD/NAD(P)-binding domain"/>
    <property type="match status" value="2"/>
</dbReference>
<evidence type="ECO:0000313" key="2">
    <source>
        <dbReference type="EMBL" id="MCW3796830.1"/>
    </source>
</evidence>
<gene>
    <name evidence="2" type="ORF">OMW55_03295</name>
</gene>
<evidence type="ECO:0000259" key="1">
    <source>
        <dbReference type="Pfam" id="PF13454"/>
    </source>
</evidence>
<dbReference type="Proteomes" id="UP001526246">
    <property type="component" value="Unassembled WGS sequence"/>
</dbReference>
<feature type="domain" description="FAD-dependent urate hydroxylase HpyO/Asp monooxygenase CreE-like FAD/NAD(P)-binding" evidence="1">
    <location>
        <begin position="12"/>
        <end position="144"/>
    </location>
</feature>
<dbReference type="InterPro" id="IPR038732">
    <property type="entry name" value="HpyO/CreE_NAD-binding"/>
</dbReference>
<organism evidence="2 3">
    <name type="scientific">Sphingomonas arvum</name>
    <dbReference type="NCBI Taxonomy" id="2992113"/>
    <lineage>
        <taxon>Bacteria</taxon>
        <taxon>Pseudomonadati</taxon>
        <taxon>Pseudomonadota</taxon>
        <taxon>Alphaproteobacteria</taxon>
        <taxon>Sphingomonadales</taxon>
        <taxon>Sphingomonadaceae</taxon>
        <taxon>Sphingomonas</taxon>
    </lineage>
</organism>
<dbReference type="InterPro" id="IPR052189">
    <property type="entry name" value="L-asp_N-monooxygenase_NS-form"/>
</dbReference>
<dbReference type="RefSeq" id="WP_264880791.1">
    <property type="nucleotide sequence ID" value="NZ_JAPDOB010000001.1"/>
</dbReference>
<dbReference type="EMBL" id="JAPDOB010000001">
    <property type="protein sequence ID" value="MCW3796830.1"/>
    <property type="molecule type" value="Genomic_DNA"/>
</dbReference>
<reference evidence="2 3" key="1">
    <citation type="submission" date="2022-10" db="EMBL/GenBank/DDBJ databases">
        <title>Sphingomonas sp.</title>
        <authorList>
            <person name="Jin C."/>
        </authorList>
    </citation>
    <scope>NUCLEOTIDE SEQUENCE [LARGE SCALE GENOMIC DNA]</scope>
    <source>
        <strain evidence="2 3">BN140010</strain>
    </source>
</reference>
<dbReference type="PANTHER" id="PTHR40254">
    <property type="entry name" value="BLR0577 PROTEIN"/>
    <property type="match status" value="1"/>
</dbReference>
<proteinExistence type="predicted"/>
<comment type="caution">
    <text evidence="2">The sequence shown here is derived from an EMBL/GenBank/DDBJ whole genome shotgun (WGS) entry which is preliminary data.</text>
</comment>
<keyword evidence="3" id="KW-1185">Reference proteome</keyword>
<dbReference type="Pfam" id="PF13454">
    <property type="entry name" value="NAD_binding_9"/>
    <property type="match status" value="1"/>
</dbReference>
<evidence type="ECO:0000313" key="3">
    <source>
        <dbReference type="Proteomes" id="UP001526246"/>
    </source>
</evidence>